<comment type="subcellular location">
    <subcellularLocation>
        <location evidence="1">Cell membrane</location>
        <topology evidence="1">Single-pass membrane protein</topology>
    </subcellularLocation>
</comment>
<organism evidence="18">
    <name type="scientific">Fagus sylvatica</name>
    <name type="common">Beechnut</name>
    <dbReference type="NCBI Taxonomy" id="28930"/>
    <lineage>
        <taxon>Eukaryota</taxon>
        <taxon>Viridiplantae</taxon>
        <taxon>Streptophyta</taxon>
        <taxon>Embryophyta</taxon>
        <taxon>Tracheophyta</taxon>
        <taxon>Spermatophyta</taxon>
        <taxon>Magnoliopsida</taxon>
        <taxon>eudicotyledons</taxon>
        <taxon>Gunneridae</taxon>
        <taxon>Pentapetalae</taxon>
        <taxon>rosids</taxon>
        <taxon>fabids</taxon>
        <taxon>Fagales</taxon>
        <taxon>Fagaceae</taxon>
        <taxon>Fagus</taxon>
    </lineage>
</organism>
<keyword evidence="7 14" id="KW-0547">Nucleotide-binding</keyword>
<evidence type="ECO:0000256" key="9">
    <source>
        <dbReference type="ARBA" id="ARBA00022840"/>
    </source>
</evidence>
<reference evidence="18" key="1">
    <citation type="submission" date="2018-02" db="EMBL/GenBank/DDBJ databases">
        <authorList>
            <person name="Cohen D.B."/>
            <person name="Kent A.D."/>
        </authorList>
    </citation>
    <scope>NUCLEOTIDE SEQUENCE</scope>
</reference>
<feature type="compositionally biased region" description="Pro residues" evidence="15">
    <location>
        <begin position="224"/>
        <end position="264"/>
    </location>
</feature>
<dbReference type="PANTHER" id="PTHR47982:SF45">
    <property type="entry name" value="NON-SPECIFIC SERINE_THREONINE PROTEIN KINASE"/>
    <property type="match status" value="1"/>
</dbReference>
<keyword evidence="6 16" id="KW-0812">Transmembrane</keyword>
<evidence type="ECO:0000256" key="10">
    <source>
        <dbReference type="ARBA" id="ARBA00022989"/>
    </source>
</evidence>
<dbReference type="GO" id="GO:0004674">
    <property type="term" value="F:protein serine/threonine kinase activity"/>
    <property type="evidence" value="ECO:0007669"/>
    <property type="project" value="UniProtKB-KW"/>
</dbReference>
<dbReference type="GO" id="GO:0005886">
    <property type="term" value="C:plasma membrane"/>
    <property type="evidence" value="ECO:0007669"/>
    <property type="project" value="UniProtKB-SubCell"/>
</dbReference>
<dbReference type="SMART" id="SM00220">
    <property type="entry name" value="S_TKc"/>
    <property type="match status" value="1"/>
</dbReference>
<accession>A0A2N9H1J5</accession>
<feature type="region of interest" description="Disordered" evidence="15">
    <location>
        <begin position="1"/>
        <end position="340"/>
    </location>
</feature>
<dbReference type="InterPro" id="IPR008271">
    <property type="entry name" value="Ser/Thr_kinase_AS"/>
</dbReference>
<keyword evidence="5" id="KW-0808">Transferase</keyword>
<dbReference type="PANTHER" id="PTHR47982">
    <property type="entry name" value="PROLINE-RICH RECEPTOR-LIKE PROTEIN KINASE PERK4"/>
    <property type="match status" value="1"/>
</dbReference>
<dbReference type="PROSITE" id="PS00108">
    <property type="entry name" value="PROTEIN_KINASE_ST"/>
    <property type="match status" value="1"/>
</dbReference>
<evidence type="ECO:0000256" key="15">
    <source>
        <dbReference type="SAM" id="MobiDB-lite"/>
    </source>
</evidence>
<protein>
    <recommendedName>
        <fullName evidence="2">non-specific serine/threonine protein kinase</fullName>
        <ecNumber evidence="2">2.7.11.1</ecNumber>
    </recommendedName>
</protein>
<keyword evidence="10 16" id="KW-1133">Transmembrane helix</keyword>
<feature type="domain" description="Protein kinase" evidence="17">
    <location>
        <begin position="434"/>
        <end position="709"/>
    </location>
</feature>
<comment type="catalytic activity">
    <reaction evidence="13">
        <text>L-seryl-[protein] + ATP = O-phospho-L-seryl-[protein] + ADP + H(+)</text>
        <dbReference type="Rhea" id="RHEA:17989"/>
        <dbReference type="Rhea" id="RHEA-COMP:9863"/>
        <dbReference type="Rhea" id="RHEA-COMP:11604"/>
        <dbReference type="ChEBI" id="CHEBI:15378"/>
        <dbReference type="ChEBI" id="CHEBI:29999"/>
        <dbReference type="ChEBI" id="CHEBI:30616"/>
        <dbReference type="ChEBI" id="CHEBI:83421"/>
        <dbReference type="ChEBI" id="CHEBI:456216"/>
        <dbReference type="EC" id="2.7.11.1"/>
    </reaction>
</comment>
<dbReference type="Pfam" id="PF07714">
    <property type="entry name" value="PK_Tyr_Ser-Thr"/>
    <property type="match status" value="1"/>
</dbReference>
<dbReference type="CDD" id="cd14066">
    <property type="entry name" value="STKc_IRAK"/>
    <property type="match status" value="1"/>
</dbReference>
<feature type="transmembrane region" description="Helical" evidence="16">
    <location>
        <begin position="345"/>
        <end position="371"/>
    </location>
</feature>
<dbReference type="InterPro" id="IPR047117">
    <property type="entry name" value="PERK1-13-like"/>
</dbReference>
<dbReference type="InterPro" id="IPR000719">
    <property type="entry name" value="Prot_kinase_dom"/>
</dbReference>
<dbReference type="Gene3D" id="1.10.510.10">
    <property type="entry name" value="Transferase(Phosphotransferase) domain 1"/>
    <property type="match status" value="1"/>
</dbReference>
<keyword evidence="8" id="KW-0418">Kinase</keyword>
<dbReference type="Gene3D" id="3.30.200.20">
    <property type="entry name" value="Phosphorylase Kinase, domain 1"/>
    <property type="match status" value="1"/>
</dbReference>
<evidence type="ECO:0000256" key="16">
    <source>
        <dbReference type="SAM" id="Phobius"/>
    </source>
</evidence>
<dbReference type="PROSITE" id="PS00107">
    <property type="entry name" value="PROTEIN_KINASE_ATP"/>
    <property type="match status" value="1"/>
</dbReference>
<evidence type="ECO:0000256" key="13">
    <source>
        <dbReference type="ARBA" id="ARBA00048679"/>
    </source>
</evidence>
<feature type="compositionally biased region" description="Low complexity" evidence="15">
    <location>
        <begin position="304"/>
        <end position="340"/>
    </location>
</feature>
<evidence type="ECO:0000259" key="17">
    <source>
        <dbReference type="PROSITE" id="PS50011"/>
    </source>
</evidence>
<evidence type="ECO:0000256" key="2">
    <source>
        <dbReference type="ARBA" id="ARBA00012513"/>
    </source>
</evidence>
<evidence type="ECO:0000313" key="18">
    <source>
        <dbReference type="EMBL" id="SPD05511.1"/>
    </source>
</evidence>
<proteinExistence type="predicted"/>
<name>A0A2N9H1J5_FAGSY</name>
<evidence type="ECO:0000256" key="5">
    <source>
        <dbReference type="ARBA" id="ARBA00022679"/>
    </source>
</evidence>
<evidence type="ECO:0000256" key="1">
    <source>
        <dbReference type="ARBA" id="ARBA00004162"/>
    </source>
</evidence>
<keyword evidence="9 14" id="KW-0067">ATP-binding</keyword>
<feature type="compositionally biased region" description="Pro residues" evidence="15">
    <location>
        <begin position="282"/>
        <end position="303"/>
    </location>
</feature>
<evidence type="ECO:0000256" key="7">
    <source>
        <dbReference type="ARBA" id="ARBA00022741"/>
    </source>
</evidence>
<dbReference type="FunFam" id="1.10.510.10:FF:000173">
    <property type="entry name" value="proline-rich receptor-like protein kinase PERK8"/>
    <property type="match status" value="1"/>
</dbReference>
<feature type="compositionally biased region" description="Pro residues" evidence="15">
    <location>
        <begin position="53"/>
        <end position="218"/>
    </location>
</feature>
<evidence type="ECO:0000256" key="12">
    <source>
        <dbReference type="ARBA" id="ARBA00047899"/>
    </source>
</evidence>
<dbReference type="InterPro" id="IPR011009">
    <property type="entry name" value="Kinase-like_dom_sf"/>
</dbReference>
<keyword evidence="11 16" id="KW-0472">Membrane</keyword>
<dbReference type="EC" id="2.7.11.1" evidence="2"/>
<keyword evidence="4" id="KW-0723">Serine/threonine-protein kinase</keyword>
<evidence type="ECO:0000256" key="14">
    <source>
        <dbReference type="PROSITE-ProRule" id="PRU10141"/>
    </source>
</evidence>
<dbReference type="SUPFAM" id="SSF56112">
    <property type="entry name" value="Protein kinase-like (PK-like)"/>
    <property type="match status" value="1"/>
</dbReference>
<evidence type="ECO:0000256" key="11">
    <source>
        <dbReference type="ARBA" id="ARBA00023136"/>
    </source>
</evidence>
<evidence type="ECO:0000256" key="6">
    <source>
        <dbReference type="ARBA" id="ARBA00022692"/>
    </source>
</evidence>
<dbReference type="FunFam" id="3.30.200.20:FF:000212">
    <property type="entry name" value="Proline-rich receptor-like protein kinase PERK8"/>
    <property type="match status" value="1"/>
</dbReference>
<comment type="catalytic activity">
    <reaction evidence="12">
        <text>L-threonyl-[protein] + ATP = O-phospho-L-threonyl-[protein] + ADP + H(+)</text>
        <dbReference type="Rhea" id="RHEA:46608"/>
        <dbReference type="Rhea" id="RHEA-COMP:11060"/>
        <dbReference type="Rhea" id="RHEA-COMP:11605"/>
        <dbReference type="ChEBI" id="CHEBI:15378"/>
        <dbReference type="ChEBI" id="CHEBI:30013"/>
        <dbReference type="ChEBI" id="CHEBI:30616"/>
        <dbReference type="ChEBI" id="CHEBI:61977"/>
        <dbReference type="ChEBI" id="CHEBI:456216"/>
        <dbReference type="EC" id="2.7.11.1"/>
    </reaction>
</comment>
<evidence type="ECO:0000256" key="3">
    <source>
        <dbReference type="ARBA" id="ARBA00022475"/>
    </source>
</evidence>
<dbReference type="AlphaFoldDB" id="A0A2N9H1J5"/>
<dbReference type="EMBL" id="OIVN01002668">
    <property type="protein sequence ID" value="SPD05511.1"/>
    <property type="molecule type" value="Genomic_DNA"/>
</dbReference>
<keyword evidence="3" id="KW-1003">Cell membrane</keyword>
<dbReference type="GO" id="GO:0005524">
    <property type="term" value="F:ATP binding"/>
    <property type="evidence" value="ECO:0007669"/>
    <property type="project" value="UniProtKB-UniRule"/>
</dbReference>
<evidence type="ECO:0000256" key="8">
    <source>
        <dbReference type="ARBA" id="ARBA00022777"/>
    </source>
</evidence>
<sequence length="927" mass="99046">MAIPAPSPDSSPTAVPPSFTTTPSPTSSSTPQGPQTSLPPAPSMNGTDATPPISSPPRQSPPAVPTDPPPPTTPSSPPPTPGTSSTPPSPTSISPPPPSNPPKGSPPPPPLPTSTSPPPPSNPPKGSPPPPSPTSTSPPPPSNPPKGSPPPPLPTSTSPPPPSNPPKGSPPPSPSNPTVNSPPPSSPPKNSPPPESPKSPESPPLPLPKTPETSPPSPASASPPTSPPPPSPKSTKSPPPPSKLHENSPPPSKLHESPPPPALTPLPHSNAPSPSNHTSPPLNSPPKSSPPPSIIQPSSPPPSHVSSSSPSAPSPNQNLTPPPNATTSSTSPSAPESLSSTGNGAIGTAAGVAIGVVTVVIVLSIIGLAVWCMRKRRRKYSGLGGYVMPSPLASSPKSVSMGLLLDAAQADPGGSGNSRSWFTYEELVKATNGFSDQNLLGEGGFGSVYKGYLPDGREVAVKQLKIGGGQGEREFKAEVEIISRIHHRHLVSLVGYCISENRRLLVYDYVPNNTLYFHLHGEGRPVLDWATRVKVAAGSARGLAYLHEDCHPRIIHRDIKSSNILLDNNFEARVSDFGLAKLVDAKSHITTRVMGTFGYMAPEYASSGKLTDKSDVFSFGVVLLELITGRKPVDVSQPLGDESLVEWARPLLSHALDNEDFKDLADPMLEMNYVENEMFHMIKVAAACVRHSAAKRPRMGQVVRAFDGLATSDLTNGMRLGESEAFDSAQQSAEIRLFQRMAFVCSPIARGGLGIRLLVPFNKALLGKWLWRFGMEENRLWRWVVASRYGMVNGGWCTSQVRGSYGCGLWKGIMRGWNHFHKHLRFTVGRGDRVRLWHDCWCGDRALKDVFPSIFECASQKDAFLNEEVEDGPWWHLRKNGRFDHSMMLFVILPMFRRSIWRTKACLFLCLVGGFVRDNLAKRGSLW</sequence>
<dbReference type="InterPro" id="IPR017441">
    <property type="entry name" value="Protein_kinase_ATP_BS"/>
</dbReference>
<gene>
    <name evidence="18" type="ORF">FSB_LOCUS33393</name>
</gene>
<feature type="binding site" evidence="14">
    <location>
        <position position="462"/>
    </location>
    <ligand>
        <name>ATP</name>
        <dbReference type="ChEBI" id="CHEBI:30616"/>
    </ligand>
</feature>
<evidence type="ECO:0000256" key="4">
    <source>
        <dbReference type="ARBA" id="ARBA00022527"/>
    </source>
</evidence>
<feature type="compositionally biased region" description="Low complexity" evidence="15">
    <location>
        <begin position="10"/>
        <end position="36"/>
    </location>
</feature>
<dbReference type="InterPro" id="IPR001245">
    <property type="entry name" value="Ser-Thr/Tyr_kinase_cat_dom"/>
</dbReference>
<dbReference type="PROSITE" id="PS50011">
    <property type="entry name" value="PROTEIN_KINASE_DOM"/>
    <property type="match status" value="1"/>
</dbReference>